<keyword evidence="2" id="KW-1185">Reference proteome</keyword>
<comment type="caution">
    <text evidence="1">The sequence shown here is derived from an EMBL/GenBank/DDBJ whole genome shotgun (WGS) entry which is preliminary data.</text>
</comment>
<accession>A0ABT8FN72</accession>
<evidence type="ECO:0000313" key="1">
    <source>
        <dbReference type="EMBL" id="MDN4176103.1"/>
    </source>
</evidence>
<dbReference type="Proteomes" id="UP001168620">
    <property type="component" value="Unassembled WGS sequence"/>
</dbReference>
<name>A0ABT8FN72_9ACTN</name>
<organism evidence="1 2">
    <name type="scientific">Nocardioides oceani</name>
    <dbReference type="NCBI Taxonomy" id="3058369"/>
    <lineage>
        <taxon>Bacteria</taxon>
        <taxon>Bacillati</taxon>
        <taxon>Actinomycetota</taxon>
        <taxon>Actinomycetes</taxon>
        <taxon>Propionibacteriales</taxon>
        <taxon>Nocardioidaceae</taxon>
        <taxon>Nocardioides</taxon>
    </lineage>
</organism>
<dbReference type="EMBL" id="JAUHJQ010000356">
    <property type="protein sequence ID" value="MDN4176103.1"/>
    <property type="molecule type" value="Genomic_DNA"/>
</dbReference>
<feature type="non-terminal residue" evidence="1">
    <location>
        <position position="60"/>
    </location>
</feature>
<protein>
    <submittedName>
        <fullName evidence="1">PaaI family thioesterase</fullName>
    </submittedName>
</protein>
<evidence type="ECO:0000313" key="2">
    <source>
        <dbReference type="Proteomes" id="UP001168620"/>
    </source>
</evidence>
<reference evidence="1" key="1">
    <citation type="submission" date="2023-06" db="EMBL/GenBank/DDBJ databases">
        <title>Draft genome sequence of Nocardioides sp. SOB77.</title>
        <authorList>
            <person name="Zhang G."/>
        </authorList>
    </citation>
    <scope>NUCLEOTIDE SEQUENCE</scope>
    <source>
        <strain evidence="1">SOB77</strain>
    </source>
</reference>
<gene>
    <name evidence="1" type="ORF">QWY28_24365</name>
</gene>
<sequence>MSAPAGEAPSSGYASIFVEVDLSTAEVARLEAVHRPLADSVRELVDATIRTTVDDEEVAA</sequence>
<proteinExistence type="predicted"/>